<feature type="region of interest" description="Disordered" evidence="1">
    <location>
        <begin position="289"/>
        <end position="315"/>
    </location>
</feature>
<evidence type="ECO:0000256" key="1">
    <source>
        <dbReference type="SAM" id="MobiDB-lite"/>
    </source>
</evidence>
<dbReference type="Pfam" id="PF00651">
    <property type="entry name" value="BTB"/>
    <property type="match status" value="1"/>
</dbReference>
<keyword evidence="4" id="KW-1185">Reference proteome</keyword>
<name>A0A015JMJ6_RHIIW</name>
<dbReference type="OrthoDB" id="2334006at2759"/>
<evidence type="ECO:0000313" key="3">
    <source>
        <dbReference type="EMBL" id="EXX56134.1"/>
    </source>
</evidence>
<dbReference type="PANTHER" id="PTHR45774">
    <property type="entry name" value="BTB/POZ DOMAIN-CONTAINING"/>
    <property type="match status" value="1"/>
</dbReference>
<comment type="caution">
    <text evidence="3">The sequence shown here is derived from an EMBL/GenBank/DDBJ whole genome shotgun (WGS) entry which is preliminary data.</text>
</comment>
<sequence length="509" mass="58335">MNENKFLPKLSQNLLEILDDDEYYDITIEVGNDPYVRIFRAHIIILNYRSPYLRRILSTNKKKNDETLVNIKLPNILPETFQIILRYIYGGKILLEECDTSDIIKILISANELSLQELVPHLQSFLIRNKTNWLEQNLSSIYQLSFENDSFLDLRMFCTNLISEQPEKIFNSPDFTSIPEKCLISIIQNNNIDMSTVQVWDYVLKWGVAQNPELSSDYTSFSNDDFNALRNTLQKCISFIGFTDFTHKEFLHKVHPYKKIIPEEMYESLIEYFLDHDCNQPEPRIIRGISNQSDINSNPRIIGTSNQGNDNQEPSLSRVIKSTSNQNNDNPDPEIFPVRGLFESTSNQNNDIPDPEVFSELTISRRTSNQSNDNPEPEILPRRRKARQRKSKRASNQSNNNPEPGAIPGLFRRSIDQSDKNPEPRVIPGSFRSSSNRSNNNPIIIPGAFSDQSDNNPKPGVIIPGAFSDQNPKPEVIPGAFNDQSNNNPKPKVRIPGGFYSEYNGNMLF</sequence>
<dbReference type="InterPro" id="IPR011333">
    <property type="entry name" value="SKP1/BTB/POZ_sf"/>
</dbReference>
<dbReference type="SMART" id="SM00225">
    <property type="entry name" value="BTB"/>
    <property type="match status" value="1"/>
</dbReference>
<feature type="domain" description="BTB" evidence="2">
    <location>
        <begin position="24"/>
        <end position="97"/>
    </location>
</feature>
<dbReference type="InterPro" id="IPR000210">
    <property type="entry name" value="BTB/POZ_dom"/>
</dbReference>
<dbReference type="EMBL" id="JEMT01027823">
    <property type="protein sequence ID" value="EXX56134.1"/>
    <property type="molecule type" value="Genomic_DNA"/>
</dbReference>
<dbReference type="Gene3D" id="3.30.710.10">
    <property type="entry name" value="Potassium Channel Kv1.1, Chain A"/>
    <property type="match status" value="1"/>
</dbReference>
<dbReference type="Gene3D" id="1.25.40.420">
    <property type="match status" value="1"/>
</dbReference>
<feature type="compositionally biased region" description="Basic and acidic residues" evidence="1">
    <location>
        <begin position="413"/>
        <end position="423"/>
    </location>
</feature>
<feature type="region of interest" description="Disordered" evidence="1">
    <location>
        <begin position="364"/>
        <end position="472"/>
    </location>
</feature>
<gene>
    <name evidence="3" type="ORF">RirG_218850</name>
</gene>
<feature type="compositionally biased region" description="Low complexity" evidence="1">
    <location>
        <begin position="432"/>
        <end position="441"/>
    </location>
</feature>
<feature type="compositionally biased region" description="Polar residues" evidence="1">
    <location>
        <begin position="364"/>
        <end position="374"/>
    </location>
</feature>
<reference evidence="3 4" key="1">
    <citation type="submission" date="2014-02" db="EMBL/GenBank/DDBJ databases">
        <title>Single nucleus genome sequencing reveals high similarity among nuclei of an endomycorrhizal fungus.</title>
        <authorList>
            <person name="Lin K."/>
            <person name="Geurts R."/>
            <person name="Zhang Z."/>
            <person name="Limpens E."/>
            <person name="Saunders D.G."/>
            <person name="Mu D."/>
            <person name="Pang E."/>
            <person name="Cao H."/>
            <person name="Cha H."/>
            <person name="Lin T."/>
            <person name="Zhou Q."/>
            <person name="Shang Y."/>
            <person name="Li Y."/>
            <person name="Ivanov S."/>
            <person name="Sharma T."/>
            <person name="Velzen R.V."/>
            <person name="Ruijter N.D."/>
            <person name="Aanen D.K."/>
            <person name="Win J."/>
            <person name="Kamoun S."/>
            <person name="Bisseling T."/>
            <person name="Huang S."/>
        </authorList>
    </citation>
    <scope>NUCLEOTIDE SEQUENCE [LARGE SCALE GENOMIC DNA]</scope>
    <source>
        <strain evidence="4">DAOM197198w</strain>
    </source>
</reference>
<dbReference type="CDD" id="cd18186">
    <property type="entry name" value="BTB_POZ_ZBTB_KLHL-like"/>
    <property type="match status" value="1"/>
</dbReference>
<protein>
    <recommendedName>
        <fullName evidence="2">BTB domain-containing protein</fullName>
    </recommendedName>
</protein>
<dbReference type="AlphaFoldDB" id="A0A015JMJ6"/>
<evidence type="ECO:0000313" key="4">
    <source>
        <dbReference type="Proteomes" id="UP000022910"/>
    </source>
</evidence>
<organism evidence="3 4">
    <name type="scientific">Rhizophagus irregularis (strain DAOM 197198w)</name>
    <name type="common">Glomus intraradices</name>
    <dbReference type="NCBI Taxonomy" id="1432141"/>
    <lineage>
        <taxon>Eukaryota</taxon>
        <taxon>Fungi</taxon>
        <taxon>Fungi incertae sedis</taxon>
        <taxon>Mucoromycota</taxon>
        <taxon>Glomeromycotina</taxon>
        <taxon>Glomeromycetes</taxon>
        <taxon>Glomerales</taxon>
        <taxon>Glomeraceae</taxon>
        <taxon>Rhizophagus</taxon>
    </lineage>
</organism>
<dbReference type="Proteomes" id="UP000022910">
    <property type="component" value="Unassembled WGS sequence"/>
</dbReference>
<proteinExistence type="predicted"/>
<dbReference type="SUPFAM" id="SSF54695">
    <property type="entry name" value="POZ domain"/>
    <property type="match status" value="1"/>
</dbReference>
<accession>A0A015JMJ6</accession>
<dbReference type="SMR" id="A0A015JMJ6"/>
<dbReference type="PANTHER" id="PTHR45774:SF3">
    <property type="entry name" value="BTB (POZ) DOMAIN-CONTAINING 2B-RELATED"/>
    <property type="match status" value="1"/>
</dbReference>
<dbReference type="HOGENOM" id="CLU_021542_5_0_1"/>
<dbReference type="PROSITE" id="PS50097">
    <property type="entry name" value="BTB"/>
    <property type="match status" value="1"/>
</dbReference>
<evidence type="ECO:0000259" key="2">
    <source>
        <dbReference type="PROSITE" id="PS50097"/>
    </source>
</evidence>
<feature type="compositionally biased region" description="Basic residues" evidence="1">
    <location>
        <begin position="382"/>
        <end position="393"/>
    </location>
</feature>